<dbReference type="InterPro" id="IPR036397">
    <property type="entry name" value="RNaseH_sf"/>
</dbReference>
<proteinExistence type="predicted"/>
<name>A0ABQ9HKS8_9NEOP</name>
<organism evidence="1 2">
    <name type="scientific">Dryococelus australis</name>
    <dbReference type="NCBI Taxonomy" id="614101"/>
    <lineage>
        <taxon>Eukaryota</taxon>
        <taxon>Metazoa</taxon>
        <taxon>Ecdysozoa</taxon>
        <taxon>Arthropoda</taxon>
        <taxon>Hexapoda</taxon>
        <taxon>Insecta</taxon>
        <taxon>Pterygota</taxon>
        <taxon>Neoptera</taxon>
        <taxon>Polyneoptera</taxon>
        <taxon>Phasmatodea</taxon>
        <taxon>Verophasmatodea</taxon>
        <taxon>Anareolatae</taxon>
        <taxon>Phasmatidae</taxon>
        <taxon>Eurycanthinae</taxon>
        <taxon>Dryococelus</taxon>
    </lineage>
</organism>
<comment type="caution">
    <text evidence="1">The sequence shown here is derived from an EMBL/GenBank/DDBJ whole genome shotgun (WGS) entry which is preliminary data.</text>
</comment>
<dbReference type="Proteomes" id="UP001159363">
    <property type="component" value="Chromosome X"/>
</dbReference>
<gene>
    <name evidence="1" type="ORF">PR048_011155</name>
</gene>
<dbReference type="EMBL" id="JARBHB010000004">
    <property type="protein sequence ID" value="KAJ8884959.1"/>
    <property type="molecule type" value="Genomic_DNA"/>
</dbReference>
<dbReference type="Gene3D" id="3.30.420.10">
    <property type="entry name" value="Ribonuclease H-like superfamily/Ribonuclease H"/>
    <property type="match status" value="1"/>
</dbReference>
<evidence type="ECO:0000313" key="2">
    <source>
        <dbReference type="Proteomes" id="UP001159363"/>
    </source>
</evidence>
<keyword evidence="2" id="KW-1185">Reference proteome</keyword>
<evidence type="ECO:0008006" key="3">
    <source>
        <dbReference type="Google" id="ProtNLM"/>
    </source>
</evidence>
<protein>
    <recommendedName>
        <fullName evidence="3">Transposase Tc1-like domain-containing protein</fullName>
    </recommendedName>
</protein>
<evidence type="ECO:0000313" key="1">
    <source>
        <dbReference type="EMBL" id="KAJ8884959.1"/>
    </source>
</evidence>
<sequence length="913" mass="104274">MVRRRLLQTGLVARMTFRRLPLSRNHKRLRMQWACKRRRWRAEWQHVVGQSLASTCRTEIAAYRGVCNLTACIVERRSGRTLIVTVWGVIEYNMRSRLLRTEGNLNSNGYTREVLEPEVLALLHVTAQFIFQQENTRSHVARDVQTSFNERRAPLLPWPARSPDMSPIEHRCHPGHQMFTSVDRRLREKGTFTPNRYFTCMTCKVRTARFEEEVLEHIADSPSSSTRFCTHDSHTRSAVKRSEPYIQLISSHVSILLAGFCITKQTNLGFFAIFCGQTRLLPRTRHVVRNSHVWNDMQWLNTSMLLAFGPSWSATTSLDQCTSCRHVWPPLSRVFRGHTTSSVGGCVFTLMPMHTSVWKPVPTLTYIWRALDRQRRTSEVSTTLPRPDATYLFLWDHLRSLVYETPVNTTTDPCTIILNTPTRLCLHQTVECATLSFVPGFATFNSYCKTRTRNICKARSRAVTFYVIPLLITTTGEHVLGYPNMHIMLNAVLQCGVGRLNAVLQCGVGRLNAVLQCGVGRLNAVLQCGVGRLNAVLQCGVGRLNAVLQCGVGRLNAVLQCGVRRLNRSNNTPAYLYHIANNEKKDGSLHAILASGVFSTPLMTHVRKELWCPFFPTSNSIFSEEELFGVRSYILVTLKTPMIQEHAAEFCDDPLLEKIQLSAFSFLATPTVDGEVKNTATFTTAQTQLTRDVKTRRVHIGRIWEAHFSRAEQWRPYWFYRHRVHQIDTRDLGSEMEPTISHLGSVSHFPPCRMPVTVTLNFDLDPILPILWVGGGRSANTSVYRPVEKVWVNPANQQQGGSFHLATSTPQASLCTIHGHMAAGETSVHRYRVQVAITERCLSPWPPVRRLPLRSEHHRACVTFYRELAVRQLVDWRRVVFSDESRFCLDTEAHRFQVRTRPVQHRDQPFIVE</sequence>
<accession>A0ABQ9HKS8</accession>
<reference evidence="1 2" key="1">
    <citation type="submission" date="2023-02" db="EMBL/GenBank/DDBJ databases">
        <title>LHISI_Scaffold_Assembly.</title>
        <authorList>
            <person name="Stuart O.P."/>
            <person name="Cleave R."/>
            <person name="Magrath M.J.L."/>
            <person name="Mikheyev A.S."/>
        </authorList>
    </citation>
    <scope>NUCLEOTIDE SEQUENCE [LARGE SCALE GENOMIC DNA]</scope>
    <source>
        <strain evidence="1">Daus_M_001</strain>
        <tissue evidence="1">Leg muscle</tissue>
    </source>
</reference>